<proteinExistence type="inferred from homology"/>
<evidence type="ECO:0000313" key="8">
    <source>
        <dbReference type="Proteomes" id="UP001143545"/>
    </source>
</evidence>
<evidence type="ECO:0000256" key="4">
    <source>
        <dbReference type="ARBA" id="ARBA00022989"/>
    </source>
</evidence>
<organism evidence="7 8">
    <name type="scientific">Neptunitalea chrysea</name>
    <dbReference type="NCBI Taxonomy" id="1647581"/>
    <lineage>
        <taxon>Bacteria</taxon>
        <taxon>Pseudomonadati</taxon>
        <taxon>Bacteroidota</taxon>
        <taxon>Flavobacteriia</taxon>
        <taxon>Flavobacteriales</taxon>
        <taxon>Flavobacteriaceae</taxon>
        <taxon>Neptunitalea</taxon>
    </lineage>
</organism>
<evidence type="ECO:0000256" key="3">
    <source>
        <dbReference type="ARBA" id="ARBA00022692"/>
    </source>
</evidence>
<reference evidence="7" key="1">
    <citation type="submission" date="2022-07" db="EMBL/GenBank/DDBJ databases">
        <title>Taxonomy of Novel Oxalotrophic and Methylotrophic Bacteria.</title>
        <authorList>
            <person name="Sahin N."/>
            <person name="Tani A."/>
        </authorList>
    </citation>
    <scope>NUCLEOTIDE SEQUENCE</scope>
    <source>
        <strain evidence="7">AM327</strain>
    </source>
</reference>
<feature type="transmembrane region" description="Helical" evidence="6">
    <location>
        <begin position="7"/>
        <end position="27"/>
    </location>
</feature>
<feature type="transmembrane region" description="Helical" evidence="6">
    <location>
        <begin position="101"/>
        <end position="122"/>
    </location>
</feature>
<dbReference type="RefSeq" id="WP_281751932.1">
    <property type="nucleotide sequence ID" value="NZ_BRVP01000003.1"/>
</dbReference>
<keyword evidence="8" id="KW-1185">Reference proteome</keyword>
<evidence type="ECO:0000256" key="6">
    <source>
        <dbReference type="SAM" id="Phobius"/>
    </source>
</evidence>
<keyword evidence="5 6" id="KW-0472">Membrane</keyword>
<gene>
    <name evidence="7" type="ORF">NBRC110019_04500</name>
</gene>
<comment type="caution">
    <text evidence="7">The sequence shown here is derived from an EMBL/GenBank/DDBJ whole genome shotgun (WGS) entry which is preliminary data.</text>
</comment>
<evidence type="ECO:0000256" key="5">
    <source>
        <dbReference type="ARBA" id="ARBA00023136"/>
    </source>
</evidence>
<keyword evidence="4 6" id="KW-1133">Transmembrane helix</keyword>
<feature type="transmembrane region" description="Helical" evidence="6">
    <location>
        <begin position="47"/>
        <end position="64"/>
    </location>
</feature>
<evidence type="ECO:0000313" key="7">
    <source>
        <dbReference type="EMBL" id="GLB51411.1"/>
    </source>
</evidence>
<dbReference type="PANTHER" id="PTHR43461:SF1">
    <property type="entry name" value="TRANSMEMBRANE PROTEIN 256"/>
    <property type="match status" value="1"/>
</dbReference>
<name>A0A9W6EU92_9FLAO</name>
<dbReference type="GO" id="GO:0005886">
    <property type="term" value="C:plasma membrane"/>
    <property type="evidence" value="ECO:0007669"/>
    <property type="project" value="TreeGrafter"/>
</dbReference>
<keyword evidence="3 6" id="KW-0812">Transmembrane</keyword>
<dbReference type="AlphaFoldDB" id="A0A9W6EU92"/>
<comment type="subcellular location">
    <subcellularLocation>
        <location evidence="1">Membrane</location>
        <topology evidence="1">Multi-pass membrane protein</topology>
    </subcellularLocation>
</comment>
<dbReference type="Proteomes" id="UP001143545">
    <property type="component" value="Unassembled WGS sequence"/>
</dbReference>
<evidence type="ECO:0000256" key="1">
    <source>
        <dbReference type="ARBA" id="ARBA00004141"/>
    </source>
</evidence>
<comment type="similarity">
    <text evidence="2">Belongs to the UPF0382 family.</text>
</comment>
<protein>
    <submittedName>
        <fullName evidence="7">Membrane protein</fullName>
    </submittedName>
</protein>
<accession>A0A9W6EU92</accession>
<dbReference type="PANTHER" id="PTHR43461">
    <property type="entry name" value="TRANSMEMBRANE PROTEIN 256"/>
    <property type="match status" value="1"/>
</dbReference>
<evidence type="ECO:0000256" key="2">
    <source>
        <dbReference type="ARBA" id="ARBA00009694"/>
    </source>
</evidence>
<dbReference type="Pfam" id="PF04241">
    <property type="entry name" value="DUF423"/>
    <property type="match status" value="1"/>
</dbReference>
<feature type="transmembrane region" description="Helical" evidence="6">
    <location>
        <begin position="71"/>
        <end position="89"/>
    </location>
</feature>
<dbReference type="InterPro" id="IPR006696">
    <property type="entry name" value="DUF423"/>
</dbReference>
<dbReference type="EMBL" id="BRVP01000003">
    <property type="protein sequence ID" value="GLB51411.1"/>
    <property type="molecule type" value="Genomic_DNA"/>
</dbReference>
<sequence>MRTHKNILTLTAVLGMLTVLFGAFGAHGLKKIVSPEQVETFKTGVTYQMYHVFALLALGLSKIADKHKKQIAIFMAIGILLFSGSIYLLTFKDVLSLDISFIGPATPIGGVCFIVGWGLMAWRFKNL</sequence>